<protein>
    <submittedName>
        <fullName evidence="4">GlxA family transcriptional regulator</fullName>
    </submittedName>
</protein>
<dbReference type="GO" id="GO:0003700">
    <property type="term" value="F:DNA-binding transcription factor activity"/>
    <property type="evidence" value="ECO:0007669"/>
    <property type="project" value="InterPro"/>
</dbReference>
<dbReference type="InterPro" id="IPR018060">
    <property type="entry name" value="HTH_AraC"/>
</dbReference>
<gene>
    <name evidence="4" type="ORF">E6K73_10170</name>
</gene>
<dbReference type="GO" id="GO:0043565">
    <property type="term" value="F:sequence-specific DNA binding"/>
    <property type="evidence" value="ECO:0007669"/>
    <property type="project" value="InterPro"/>
</dbReference>
<dbReference type="PANTHER" id="PTHR43130">
    <property type="entry name" value="ARAC-FAMILY TRANSCRIPTIONAL REGULATOR"/>
    <property type="match status" value="1"/>
</dbReference>
<dbReference type="AlphaFoldDB" id="A0A538SDA3"/>
<dbReference type="InterPro" id="IPR052158">
    <property type="entry name" value="INH-QAR"/>
</dbReference>
<organism evidence="4 5">
    <name type="scientific">Eiseniibacteriota bacterium</name>
    <dbReference type="NCBI Taxonomy" id="2212470"/>
    <lineage>
        <taxon>Bacteria</taxon>
        <taxon>Candidatus Eiseniibacteriota</taxon>
    </lineage>
</organism>
<name>A0A538SDA3_UNCEI</name>
<evidence type="ECO:0000313" key="4">
    <source>
        <dbReference type="EMBL" id="TMQ49342.1"/>
    </source>
</evidence>
<dbReference type="InterPro" id="IPR002818">
    <property type="entry name" value="DJ-1/PfpI"/>
</dbReference>
<keyword evidence="1" id="KW-0805">Transcription regulation</keyword>
<keyword evidence="2" id="KW-0804">Transcription</keyword>
<evidence type="ECO:0000313" key="5">
    <source>
        <dbReference type="Proteomes" id="UP000320184"/>
    </source>
</evidence>
<dbReference type="PANTHER" id="PTHR43130:SF3">
    <property type="entry name" value="HTH-TYPE TRANSCRIPTIONAL REGULATOR RV1931C"/>
    <property type="match status" value="1"/>
</dbReference>
<evidence type="ECO:0000259" key="3">
    <source>
        <dbReference type="PROSITE" id="PS01124"/>
    </source>
</evidence>
<dbReference type="Gene3D" id="1.10.10.60">
    <property type="entry name" value="Homeodomain-like"/>
    <property type="match status" value="1"/>
</dbReference>
<dbReference type="Proteomes" id="UP000320184">
    <property type="component" value="Unassembled WGS sequence"/>
</dbReference>
<proteinExistence type="predicted"/>
<dbReference type="InterPro" id="IPR029062">
    <property type="entry name" value="Class_I_gatase-like"/>
</dbReference>
<dbReference type="Pfam" id="PF01965">
    <property type="entry name" value="DJ-1_PfpI"/>
    <property type="match status" value="1"/>
</dbReference>
<dbReference type="CDD" id="cd03137">
    <property type="entry name" value="GATase1_AraC_1"/>
    <property type="match status" value="1"/>
</dbReference>
<accession>A0A538SDA3</accession>
<reference evidence="4 5" key="1">
    <citation type="journal article" date="2019" name="Nat. Microbiol.">
        <title>Mediterranean grassland soil C-N compound turnover is dependent on rainfall and depth, and is mediated by genomically divergent microorganisms.</title>
        <authorList>
            <person name="Diamond S."/>
            <person name="Andeer P.F."/>
            <person name="Li Z."/>
            <person name="Crits-Christoph A."/>
            <person name="Burstein D."/>
            <person name="Anantharaman K."/>
            <person name="Lane K.R."/>
            <person name="Thomas B.C."/>
            <person name="Pan C."/>
            <person name="Northen T.R."/>
            <person name="Banfield J.F."/>
        </authorList>
    </citation>
    <scope>NUCLEOTIDE SEQUENCE [LARGE SCALE GENOMIC DNA]</scope>
    <source>
        <strain evidence="4">WS_3</strain>
    </source>
</reference>
<comment type="caution">
    <text evidence="4">The sequence shown here is derived from an EMBL/GenBank/DDBJ whole genome shotgun (WGS) entry which is preliminary data.</text>
</comment>
<dbReference type="SUPFAM" id="SSF52317">
    <property type="entry name" value="Class I glutamine amidotransferase-like"/>
    <property type="match status" value="1"/>
</dbReference>
<dbReference type="SUPFAM" id="SSF46689">
    <property type="entry name" value="Homeodomain-like"/>
    <property type="match status" value="2"/>
</dbReference>
<dbReference type="SMART" id="SM00342">
    <property type="entry name" value="HTH_ARAC"/>
    <property type="match status" value="1"/>
</dbReference>
<dbReference type="Gene3D" id="3.40.50.880">
    <property type="match status" value="1"/>
</dbReference>
<dbReference type="Pfam" id="PF12833">
    <property type="entry name" value="HTH_18"/>
    <property type="match status" value="1"/>
</dbReference>
<dbReference type="InterPro" id="IPR009057">
    <property type="entry name" value="Homeodomain-like_sf"/>
</dbReference>
<evidence type="ECO:0000256" key="1">
    <source>
        <dbReference type="ARBA" id="ARBA00023015"/>
    </source>
</evidence>
<feature type="domain" description="HTH araC/xylS-type" evidence="3">
    <location>
        <begin position="240"/>
        <end position="338"/>
    </location>
</feature>
<evidence type="ECO:0000256" key="2">
    <source>
        <dbReference type="ARBA" id="ARBA00023163"/>
    </source>
</evidence>
<sequence>MSKSTARAKPPSGATASATRRVAMLAYPDTQVLDVMGPLEVFSRTSRLLKDTGRRRDDSYAVEILGVARGMFRTSSGLRIHADHRYDEAGSGIDTLLVAGGRGTDRYCRDARLLAWIRRQSRSVRRLASICTGAFLLAEAGLLEGRRATTHWASCGEFAARYPNVRLEPDTLYVREGSLYTSAGVTAGMDLALAMVEEDHGREVALATARQLVMYLCRPGGQSQFSAQLSVQLAEPEPLRDLQAWIVEHPRADLSVPALARRAAMSPRNFARVFTREVGMTPARFVTSVRVEAARRLLEDTSQPLETICEASGLGNLESMRRAFLRRVGVAPGQYRQRFARFPSAARRSAPHYSERRAP</sequence>
<dbReference type="PROSITE" id="PS01124">
    <property type="entry name" value="HTH_ARAC_FAMILY_2"/>
    <property type="match status" value="1"/>
</dbReference>
<dbReference type="EMBL" id="VBOT01000124">
    <property type="protein sequence ID" value="TMQ49342.1"/>
    <property type="molecule type" value="Genomic_DNA"/>
</dbReference>